<reference evidence="2 3" key="1">
    <citation type="submission" date="2016-08" db="EMBL/GenBank/DDBJ databases">
        <title>Hymenobacter coccineus sp. nov., Hymenobacter lapidarius sp. nov. and Hymenobacter glacialis sp. nov., isolated from Antarctic soil.</title>
        <authorList>
            <person name="Sedlacek I."/>
            <person name="Kralova S."/>
            <person name="Kyrova K."/>
            <person name="Maslanova I."/>
            <person name="Stankova E."/>
            <person name="Vrbovska V."/>
            <person name="Nemec M."/>
            <person name="Bartak M."/>
            <person name="Svec P."/>
            <person name="Busse H.-J."/>
            <person name="Pantucek R."/>
        </authorList>
    </citation>
    <scope>NUCLEOTIDE SEQUENCE [LARGE SCALE GENOMIC DNA]</scope>
    <source>
        <strain evidence="2 3">CCM 8649</strain>
    </source>
</reference>
<comment type="caution">
    <text evidence="2">The sequence shown here is derived from an EMBL/GenBank/DDBJ whole genome shotgun (WGS) entry which is preliminary data.</text>
</comment>
<evidence type="ECO:0000313" key="2">
    <source>
        <dbReference type="EMBL" id="OGX80771.1"/>
    </source>
</evidence>
<sequence>MKTFFSLSTHALALGALAGLLTACDSTPRERQTAVREQSRKLDTLARKGGKVLARVGRQTAQYDAANRARRAEPLSPARKKIFAANLLGPYAGHLDAMMPATIGGPYQQLLRQTRARRQAWTARDWDYARAVYADVNAALARVRLDLPARDELRVRAWQAEFVALQAGHTATELRAATRDPAAAARR</sequence>
<dbReference type="Proteomes" id="UP000177506">
    <property type="component" value="Unassembled WGS sequence"/>
</dbReference>
<protein>
    <recommendedName>
        <fullName evidence="4">Lipoprotein</fullName>
    </recommendedName>
</protein>
<dbReference type="OrthoDB" id="883648at2"/>
<gene>
    <name evidence="2" type="ORF">BEN49_03405</name>
</gene>
<dbReference type="EMBL" id="MDZA01000459">
    <property type="protein sequence ID" value="OGX80771.1"/>
    <property type="molecule type" value="Genomic_DNA"/>
</dbReference>
<keyword evidence="1" id="KW-0732">Signal</keyword>
<dbReference type="PROSITE" id="PS51257">
    <property type="entry name" value="PROKAR_LIPOPROTEIN"/>
    <property type="match status" value="1"/>
</dbReference>
<proteinExistence type="predicted"/>
<dbReference type="RefSeq" id="WP_070747820.1">
    <property type="nucleotide sequence ID" value="NZ_MDZA01000459.1"/>
</dbReference>
<feature type="chain" id="PRO_5009578235" description="Lipoprotein" evidence="1">
    <location>
        <begin position="24"/>
        <end position="187"/>
    </location>
</feature>
<evidence type="ECO:0008006" key="4">
    <source>
        <dbReference type="Google" id="ProtNLM"/>
    </source>
</evidence>
<organism evidence="2 3">
    <name type="scientific">Hymenobacter coccineus</name>
    <dbReference type="NCBI Taxonomy" id="1908235"/>
    <lineage>
        <taxon>Bacteria</taxon>
        <taxon>Pseudomonadati</taxon>
        <taxon>Bacteroidota</taxon>
        <taxon>Cytophagia</taxon>
        <taxon>Cytophagales</taxon>
        <taxon>Hymenobacteraceae</taxon>
        <taxon>Hymenobacter</taxon>
    </lineage>
</organism>
<name>A0A1G1SQ72_9BACT</name>
<dbReference type="AlphaFoldDB" id="A0A1G1SQ72"/>
<accession>A0A1G1SQ72</accession>
<evidence type="ECO:0000256" key="1">
    <source>
        <dbReference type="SAM" id="SignalP"/>
    </source>
</evidence>
<feature type="signal peptide" evidence="1">
    <location>
        <begin position="1"/>
        <end position="23"/>
    </location>
</feature>
<evidence type="ECO:0000313" key="3">
    <source>
        <dbReference type="Proteomes" id="UP000177506"/>
    </source>
</evidence>
<keyword evidence="3" id="KW-1185">Reference proteome</keyword>